<name>A0A1I7YNH8_9BILA</name>
<sequence>MPRFTDATVPTSRLVVRFHVRLKKRNRSTDSDANVSIRSSLTTSTGRQKPKRKYETIKVDGENRQRLRKQCLEDHRKIMETIEASENFLRRAKDLHGVKISNERESRSSDSSRRAPRSQSMSAEDDLSFASLVTSKRPRRKKALTSDTKSSEKLSKRIVPTATTDHAQKKGKQNSAVVVPGPPRIISDPKDPSKNRREYYAAPWNLSHASNENVTKKSANLCKDKQAHGKKTVTESGSNIDGPASSCSTCCCCCPATPCCYRKAGGSVCSVLSKKSLVTTESANNAARVNNATRPDLSSSVPSLSTLSANSDSCFKKSDSKPIQSSPAFWASFHKSGRVLARTSKMNSDLCETTQTTQPETSIELNSPPSPGVKSRSSSSSSKTSTSGLTSSSATSGSLATTGTPAGSSYSSSTSSGYTSDSSRSTASTSSTSSTGTSTTGSSTGASSTTTGRTRSSSTSETSKGNPSIVPIKPISPAEKQELSSLSVATAATINGNHILPSAVSTALLPGDAPKKI</sequence>
<feature type="region of interest" description="Disordered" evidence="1">
    <location>
        <begin position="26"/>
        <end position="52"/>
    </location>
</feature>
<dbReference type="Proteomes" id="UP000095287">
    <property type="component" value="Unplaced"/>
</dbReference>
<feature type="region of interest" description="Disordered" evidence="1">
    <location>
        <begin position="347"/>
        <end position="484"/>
    </location>
</feature>
<reference evidence="3" key="1">
    <citation type="submission" date="2016-11" db="UniProtKB">
        <authorList>
            <consortium name="WormBaseParasite"/>
        </authorList>
    </citation>
    <scope>IDENTIFICATION</scope>
</reference>
<keyword evidence="2" id="KW-1185">Reference proteome</keyword>
<feature type="compositionally biased region" description="Polar residues" evidence="1">
    <location>
        <begin position="31"/>
        <end position="47"/>
    </location>
</feature>
<accession>A0A1I7YNH8</accession>
<evidence type="ECO:0000256" key="1">
    <source>
        <dbReference type="SAM" id="MobiDB-lite"/>
    </source>
</evidence>
<proteinExistence type="predicted"/>
<protein>
    <submittedName>
        <fullName evidence="3">Mucin-5AC</fullName>
    </submittedName>
</protein>
<feature type="compositionally biased region" description="Polar residues" evidence="1">
    <location>
        <begin position="347"/>
        <end position="365"/>
    </location>
</feature>
<feature type="compositionally biased region" description="Low complexity" evidence="1">
    <location>
        <begin position="372"/>
        <end position="463"/>
    </location>
</feature>
<evidence type="ECO:0000313" key="3">
    <source>
        <dbReference type="WBParaSite" id="L893_g18125.t1"/>
    </source>
</evidence>
<feature type="compositionally biased region" description="Basic and acidic residues" evidence="1">
    <location>
        <begin position="99"/>
        <end position="113"/>
    </location>
</feature>
<organism evidence="2 3">
    <name type="scientific">Steinernema glaseri</name>
    <dbReference type="NCBI Taxonomy" id="37863"/>
    <lineage>
        <taxon>Eukaryota</taxon>
        <taxon>Metazoa</taxon>
        <taxon>Ecdysozoa</taxon>
        <taxon>Nematoda</taxon>
        <taxon>Chromadorea</taxon>
        <taxon>Rhabditida</taxon>
        <taxon>Tylenchina</taxon>
        <taxon>Panagrolaimomorpha</taxon>
        <taxon>Strongyloidoidea</taxon>
        <taxon>Steinernematidae</taxon>
        <taxon>Steinernema</taxon>
    </lineage>
</organism>
<evidence type="ECO:0000313" key="2">
    <source>
        <dbReference type="Proteomes" id="UP000095287"/>
    </source>
</evidence>
<feature type="region of interest" description="Disordered" evidence="1">
    <location>
        <begin position="99"/>
        <end position="194"/>
    </location>
</feature>
<dbReference type="WBParaSite" id="L893_g18125.t1">
    <property type="protein sequence ID" value="L893_g18125.t1"/>
    <property type="gene ID" value="L893_g18125"/>
</dbReference>
<dbReference type="AlphaFoldDB" id="A0A1I7YNH8"/>